<gene>
    <name evidence="1" type="ORF">BV22DRAFT_1017693</name>
</gene>
<sequence>MSLSDFSDLTDLSSDEDDVPLAQRTTAKKTGGSKKTPKEYKISNVLRPPRTTQYTAKSLYDQIIDNAIDLDPEYQRDVVWPESKQSGLIDSILRNYYMPPIIFAVSVSDDGSELRTCIDGKQRLTSIQRFTNEKLWFKGGTASQRRKLLPKHLMTQFANKQIVCVEYNDLNEDQEREIFQRVQLGVALTPAGWTSFNKRSQRMQAIVGPWPSLIREIQSQVLGEGGFQGYLDWGHARGRDFQCLASIGFLIENLPKHTFPGAPQLEKWLQNTEPVAAKRRAELTDTFRILVTLARDKKYSGSLNKPTRVSPIEFVMIGVLIYLHRAVLSLTQLSSAIEKMRADVRSKHVDIRANTRITKHMLDFISKKLKVSQLKSDGNDKPAASKVPSHPASKRKRPVDDDSDGGEDDDSQPPTRKTTNPKRSTKSTPSKFCISPA</sequence>
<dbReference type="EMBL" id="MU266492">
    <property type="protein sequence ID" value="KAH7922254.1"/>
    <property type="molecule type" value="Genomic_DNA"/>
</dbReference>
<evidence type="ECO:0000313" key="2">
    <source>
        <dbReference type="Proteomes" id="UP000790709"/>
    </source>
</evidence>
<comment type="caution">
    <text evidence="1">The sequence shown here is derived from an EMBL/GenBank/DDBJ whole genome shotgun (WGS) entry which is preliminary data.</text>
</comment>
<evidence type="ECO:0000313" key="1">
    <source>
        <dbReference type="EMBL" id="KAH7922254.1"/>
    </source>
</evidence>
<keyword evidence="2" id="KW-1185">Reference proteome</keyword>
<dbReference type="Proteomes" id="UP000790709">
    <property type="component" value="Unassembled WGS sequence"/>
</dbReference>
<reference evidence="1" key="1">
    <citation type="journal article" date="2021" name="New Phytol.">
        <title>Evolutionary innovations through gain and loss of genes in the ectomycorrhizal Boletales.</title>
        <authorList>
            <person name="Wu G."/>
            <person name="Miyauchi S."/>
            <person name="Morin E."/>
            <person name="Kuo A."/>
            <person name="Drula E."/>
            <person name="Varga T."/>
            <person name="Kohler A."/>
            <person name="Feng B."/>
            <person name="Cao Y."/>
            <person name="Lipzen A."/>
            <person name="Daum C."/>
            <person name="Hundley H."/>
            <person name="Pangilinan J."/>
            <person name="Johnson J."/>
            <person name="Barry K."/>
            <person name="LaButti K."/>
            <person name="Ng V."/>
            <person name="Ahrendt S."/>
            <person name="Min B."/>
            <person name="Choi I.G."/>
            <person name="Park H."/>
            <person name="Plett J.M."/>
            <person name="Magnuson J."/>
            <person name="Spatafora J.W."/>
            <person name="Nagy L.G."/>
            <person name="Henrissat B."/>
            <person name="Grigoriev I.V."/>
            <person name="Yang Z.L."/>
            <person name="Xu J."/>
            <person name="Martin F.M."/>
        </authorList>
    </citation>
    <scope>NUCLEOTIDE SEQUENCE</scope>
    <source>
        <strain evidence="1">KUC20120723A-06</strain>
    </source>
</reference>
<protein>
    <submittedName>
        <fullName evidence="1">Uncharacterized protein</fullName>
    </submittedName>
</protein>
<name>A0ACB8B9V8_9AGAM</name>
<proteinExistence type="predicted"/>
<organism evidence="1 2">
    <name type="scientific">Leucogyrophana mollusca</name>
    <dbReference type="NCBI Taxonomy" id="85980"/>
    <lineage>
        <taxon>Eukaryota</taxon>
        <taxon>Fungi</taxon>
        <taxon>Dikarya</taxon>
        <taxon>Basidiomycota</taxon>
        <taxon>Agaricomycotina</taxon>
        <taxon>Agaricomycetes</taxon>
        <taxon>Agaricomycetidae</taxon>
        <taxon>Boletales</taxon>
        <taxon>Boletales incertae sedis</taxon>
        <taxon>Leucogyrophana</taxon>
    </lineage>
</organism>
<accession>A0ACB8B9V8</accession>